<dbReference type="Proteomes" id="UP000593578">
    <property type="component" value="Unassembled WGS sequence"/>
</dbReference>
<reference evidence="2 4" key="1">
    <citation type="journal article" date="2012" name="Nature">
        <title>Repeated polyploidization of Gossypium genomes and the evolution of spinnable cotton fibres.</title>
        <authorList>
            <person name="Paterson A.H."/>
            <person name="Wendel J.F."/>
            <person name="Gundlach H."/>
            <person name="Guo H."/>
            <person name="Jenkins J."/>
            <person name="Jin D."/>
            <person name="Llewellyn D."/>
            <person name="Showmaker K.C."/>
            <person name="Shu S."/>
            <person name="Udall J."/>
            <person name="Yoo M.J."/>
            <person name="Byers R."/>
            <person name="Chen W."/>
            <person name="Doron-Faigenboim A."/>
            <person name="Duke M.V."/>
            <person name="Gong L."/>
            <person name="Grimwood J."/>
            <person name="Grover C."/>
            <person name="Grupp K."/>
            <person name="Hu G."/>
            <person name="Lee T.H."/>
            <person name="Li J."/>
            <person name="Lin L."/>
            <person name="Liu T."/>
            <person name="Marler B.S."/>
            <person name="Page J.T."/>
            <person name="Roberts A.W."/>
            <person name="Romanel E."/>
            <person name="Sanders W.S."/>
            <person name="Szadkowski E."/>
            <person name="Tan X."/>
            <person name="Tang H."/>
            <person name="Xu C."/>
            <person name="Wang J."/>
            <person name="Wang Z."/>
            <person name="Zhang D."/>
            <person name="Zhang L."/>
            <person name="Ashrafi H."/>
            <person name="Bedon F."/>
            <person name="Bowers J.E."/>
            <person name="Brubaker C.L."/>
            <person name="Chee P.W."/>
            <person name="Das S."/>
            <person name="Gingle A.R."/>
            <person name="Haigler C.H."/>
            <person name="Harker D."/>
            <person name="Hoffmann L.V."/>
            <person name="Hovav R."/>
            <person name="Jones D.C."/>
            <person name="Lemke C."/>
            <person name="Mansoor S."/>
            <person name="ur Rahman M."/>
            <person name="Rainville L.N."/>
            <person name="Rambani A."/>
            <person name="Reddy U.K."/>
            <person name="Rong J.K."/>
            <person name="Saranga Y."/>
            <person name="Scheffler B.E."/>
            <person name="Scheffler J.A."/>
            <person name="Stelly D.M."/>
            <person name="Triplett B.A."/>
            <person name="Van Deynze A."/>
            <person name="Vaslin M.F."/>
            <person name="Waghmare V.N."/>
            <person name="Walford S.A."/>
            <person name="Wright R.J."/>
            <person name="Zaki E.A."/>
            <person name="Zhang T."/>
            <person name="Dennis E.S."/>
            <person name="Mayer K.F."/>
            <person name="Peterson D.G."/>
            <person name="Rokhsar D.S."/>
            <person name="Wang X."/>
            <person name="Schmutz J."/>
        </authorList>
    </citation>
    <scope>NUCLEOTIDE SEQUENCE [LARGE SCALE GENOMIC DNA]</scope>
</reference>
<gene>
    <name evidence="2" type="ORF">B456_010G006500</name>
    <name evidence="3" type="ORF">Gorai_006878</name>
</gene>
<evidence type="ECO:0000313" key="5">
    <source>
        <dbReference type="Proteomes" id="UP000593578"/>
    </source>
</evidence>
<evidence type="ECO:0000313" key="3">
    <source>
        <dbReference type="EMBL" id="MBA0597062.1"/>
    </source>
</evidence>
<keyword evidence="4" id="KW-1185">Reference proteome</keyword>
<evidence type="ECO:0008006" key="6">
    <source>
        <dbReference type="Google" id="ProtNLM"/>
    </source>
</evidence>
<dbReference type="Gramene" id="KJB63571">
    <property type="protein sequence ID" value="KJB63571"/>
    <property type="gene ID" value="B456_010G006500"/>
</dbReference>
<organism evidence="2 4">
    <name type="scientific">Gossypium raimondii</name>
    <name type="common">Peruvian cotton</name>
    <name type="synonym">Gossypium klotzschianum subsp. raimondii</name>
    <dbReference type="NCBI Taxonomy" id="29730"/>
    <lineage>
        <taxon>Eukaryota</taxon>
        <taxon>Viridiplantae</taxon>
        <taxon>Streptophyta</taxon>
        <taxon>Embryophyta</taxon>
        <taxon>Tracheophyta</taxon>
        <taxon>Spermatophyta</taxon>
        <taxon>Magnoliopsida</taxon>
        <taxon>eudicotyledons</taxon>
        <taxon>Gunneridae</taxon>
        <taxon>Pentapetalae</taxon>
        <taxon>rosids</taxon>
        <taxon>malvids</taxon>
        <taxon>Malvales</taxon>
        <taxon>Malvaceae</taxon>
        <taxon>Malvoideae</taxon>
        <taxon>Gossypium</taxon>
    </lineage>
</organism>
<sequence>MSRLSERSVMHIFIVTMMVIIMTSMITIIATDESSPLSPSSSATSISFNEIKNKELQGKAGVEEYEKPNYFVEDYGVWNPTPRSGGAYASPVPHAA</sequence>
<dbReference type="Proteomes" id="UP000032304">
    <property type="component" value="Chromosome 10"/>
</dbReference>
<proteinExistence type="predicted"/>
<evidence type="ECO:0000256" key="1">
    <source>
        <dbReference type="SAM" id="Phobius"/>
    </source>
</evidence>
<keyword evidence="1" id="KW-1133">Transmembrane helix</keyword>
<evidence type="ECO:0000313" key="4">
    <source>
        <dbReference type="Proteomes" id="UP000032304"/>
    </source>
</evidence>
<dbReference type="OMA" id="FCAPIHH"/>
<dbReference type="EMBL" id="CM001749">
    <property type="protein sequence ID" value="KJB63571.1"/>
    <property type="molecule type" value="Genomic_DNA"/>
</dbReference>
<evidence type="ECO:0000313" key="2">
    <source>
        <dbReference type="EMBL" id="KJB63571.1"/>
    </source>
</evidence>
<dbReference type="AlphaFoldDB" id="A0A0D2U6Q1"/>
<reference evidence="3" key="3">
    <citation type="submission" date="2020-04" db="EMBL/GenBank/DDBJ databases">
        <authorList>
            <person name="Grover C.E."/>
            <person name="Arick M.A. II"/>
            <person name="Thrash A."/>
            <person name="Conover J.L."/>
            <person name="Sanders W.S."/>
            <person name="Peterson D.G."/>
            <person name="Scheffler J.A."/>
            <person name="Scheffler B.E."/>
            <person name="Wendel J.F."/>
        </authorList>
    </citation>
    <scope>NUCLEOTIDE SEQUENCE</scope>
    <source>
        <strain evidence="3">8</strain>
        <tissue evidence="3">Leaf</tissue>
    </source>
</reference>
<reference evidence="3 5" key="2">
    <citation type="journal article" date="2019" name="Genome Biol. Evol.">
        <title>Insights into the evolution of the New World diploid cottons (Gossypium, subgenus Houzingenia) based on genome sequencing.</title>
        <authorList>
            <person name="Grover C.E."/>
            <person name="Arick M.A. 2nd"/>
            <person name="Thrash A."/>
            <person name="Conover J.L."/>
            <person name="Sanders W.S."/>
            <person name="Peterson D.G."/>
            <person name="Frelichowski J.E."/>
            <person name="Scheffler J.A."/>
            <person name="Scheffler B.E."/>
            <person name="Wendel J.F."/>
        </authorList>
    </citation>
    <scope>NUCLEOTIDE SEQUENCE [LARGE SCALE GENOMIC DNA]</scope>
    <source>
        <strain evidence="3">8</strain>
        <tissue evidence="3">Leaf</tissue>
    </source>
</reference>
<accession>A0A0D2U6Q1</accession>
<keyword evidence="1" id="KW-0812">Transmembrane</keyword>
<dbReference type="EMBL" id="JABEZZ010000010">
    <property type="protein sequence ID" value="MBA0597062.1"/>
    <property type="molecule type" value="Genomic_DNA"/>
</dbReference>
<feature type="transmembrane region" description="Helical" evidence="1">
    <location>
        <begin position="12"/>
        <end position="31"/>
    </location>
</feature>
<name>A0A0D2U6Q1_GOSRA</name>
<protein>
    <recommendedName>
        <fullName evidence="6">Transmembrane protein</fullName>
    </recommendedName>
</protein>
<keyword evidence="1" id="KW-0472">Membrane</keyword>